<dbReference type="PROSITE" id="PS50006">
    <property type="entry name" value="FHA_DOMAIN"/>
    <property type="match status" value="1"/>
</dbReference>
<dbReference type="Proteomes" id="UP000001137">
    <property type="component" value="Chromosome"/>
</dbReference>
<dbReference type="InterPro" id="IPR008984">
    <property type="entry name" value="SMAD_FHA_dom_sf"/>
</dbReference>
<dbReference type="eggNOG" id="arCOG05332">
    <property type="taxonomic scope" value="Archaea"/>
</dbReference>
<protein>
    <submittedName>
        <fullName evidence="2">FHA domain containing protein</fullName>
    </submittedName>
</protein>
<reference evidence="2 3" key="1">
    <citation type="submission" date="2007-10" db="EMBL/GenBank/DDBJ databases">
        <title>Complete sequence of Caldivirga maquilingensis IC-167.</title>
        <authorList>
            <consortium name="US DOE Joint Genome Institute"/>
            <person name="Copeland A."/>
            <person name="Lucas S."/>
            <person name="Lapidus A."/>
            <person name="Barry K."/>
            <person name="Glavina del Rio T."/>
            <person name="Dalin E."/>
            <person name="Tice H."/>
            <person name="Pitluck S."/>
            <person name="Saunders E."/>
            <person name="Brettin T."/>
            <person name="Bruce D."/>
            <person name="Detter J.C."/>
            <person name="Han C."/>
            <person name="Schmutz J."/>
            <person name="Larimer F."/>
            <person name="Land M."/>
            <person name="Hauser L."/>
            <person name="Kyrpides N."/>
            <person name="Ivanova N."/>
            <person name="Biddle J.F."/>
            <person name="Zhang Z."/>
            <person name="Fitz-Gibbon S.T."/>
            <person name="Lowe T.M."/>
            <person name="Saltikov C."/>
            <person name="House C.H."/>
            <person name="Richardson P."/>
        </authorList>
    </citation>
    <scope>NUCLEOTIDE SEQUENCE [LARGE SCALE GENOMIC DNA]</scope>
    <source>
        <strain evidence="3">ATCC 700844 / DSM 13496 / JCM 10307 / IC-167</strain>
    </source>
</reference>
<feature type="domain" description="FHA" evidence="1">
    <location>
        <begin position="66"/>
        <end position="116"/>
    </location>
</feature>
<dbReference type="HOGENOM" id="CLU_148442_0_0_2"/>
<evidence type="ECO:0000313" key="2">
    <source>
        <dbReference type="EMBL" id="ABW01958.1"/>
    </source>
</evidence>
<dbReference type="KEGG" id="cma:Cmaq_1130"/>
<organism evidence="2 3">
    <name type="scientific">Caldivirga maquilingensis (strain ATCC 700844 / DSM 13496 / JCM 10307 / IC-167)</name>
    <dbReference type="NCBI Taxonomy" id="397948"/>
    <lineage>
        <taxon>Archaea</taxon>
        <taxon>Thermoproteota</taxon>
        <taxon>Thermoprotei</taxon>
        <taxon>Thermoproteales</taxon>
        <taxon>Thermoproteaceae</taxon>
        <taxon>Caldivirga</taxon>
    </lineage>
</organism>
<keyword evidence="3" id="KW-1185">Reference proteome</keyword>
<dbReference type="SUPFAM" id="SSF49879">
    <property type="entry name" value="SMAD/FHA domain"/>
    <property type="match status" value="1"/>
</dbReference>
<dbReference type="EMBL" id="CP000852">
    <property type="protein sequence ID" value="ABW01958.1"/>
    <property type="molecule type" value="Genomic_DNA"/>
</dbReference>
<name>A8MDV2_CALMQ</name>
<evidence type="ECO:0000313" key="3">
    <source>
        <dbReference type="Proteomes" id="UP000001137"/>
    </source>
</evidence>
<dbReference type="InterPro" id="IPR000253">
    <property type="entry name" value="FHA_dom"/>
</dbReference>
<dbReference type="SMART" id="SM00240">
    <property type="entry name" value="FHA"/>
    <property type="match status" value="1"/>
</dbReference>
<gene>
    <name evidence="2" type="ordered locus">Cmaq_1130</name>
</gene>
<dbReference type="InterPro" id="IPR050923">
    <property type="entry name" value="Cell_Proc_Reg/RNA_Proc"/>
</dbReference>
<dbReference type="PANTHER" id="PTHR23308">
    <property type="entry name" value="NUCLEAR INHIBITOR OF PROTEIN PHOSPHATASE-1"/>
    <property type="match status" value="1"/>
</dbReference>
<evidence type="ECO:0000259" key="1">
    <source>
        <dbReference type="PROSITE" id="PS50006"/>
    </source>
</evidence>
<accession>A8MDV2</accession>
<dbReference type="Pfam" id="PF00498">
    <property type="entry name" value="FHA"/>
    <property type="match status" value="1"/>
</dbReference>
<dbReference type="Gene3D" id="2.60.200.20">
    <property type="match status" value="1"/>
</dbReference>
<proteinExistence type="predicted"/>
<dbReference type="AlphaFoldDB" id="A8MDV2"/>
<dbReference type="STRING" id="397948.Cmaq_1130"/>
<sequence>MPTGLDAAMHNNKGNATLNVKDLGAETTSRVEQKPVKRIRITFIESTTDSLKNTAVDLDVVYFDSITIGRAPDNIVVIPDITVSRRHAVISRDSSGSIVLVDLNSKNGTYVYNNGVFERVNKVELKDGIVIRLGIYTIIRINLIQG</sequence>